<dbReference type="Pfam" id="PF01546">
    <property type="entry name" value="Peptidase_M20"/>
    <property type="match status" value="1"/>
</dbReference>
<evidence type="ECO:0000313" key="6">
    <source>
        <dbReference type="Proteomes" id="UP000237686"/>
    </source>
</evidence>
<reference evidence="5 6" key="1">
    <citation type="submission" date="2018-03" db="EMBL/GenBank/DDBJ databases">
        <authorList>
            <person name="Nguyen K."/>
            <person name="Fouts D."/>
            <person name="Sutton G."/>
        </authorList>
    </citation>
    <scope>NUCLEOTIDE SEQUENCE [LARGE SCALE GENOMIC DNA]</scope>
    <source>
        <strain evidence="5 6">AU17135</strain>
    </source>
</reference>
<dbReference type="GO" id="GO:0008233">
    <property type="term" value="F:peptidase activity"/>
    <property type="evidence" value="ECO:0007669"/>
    <property type="project" value="UniProtKB-KW"/>
</dbReference>
<dbReference type="AlphaFoldDB" id="A0A8E2S099"/>
<comment type="caution">
    <text evidence="5">The sequence shown here is derived from an EMBL/GenBank/DDBJ whole genome shotgun (WGS) entry which is preliminary data.</text>
</comment>
<dbReference type="InterPro" id="IPR002933">
    <property type="entry name" value="Peptidase_M20"/>
</dbReference>
<keyword evidence="2" id="KW-0479">Metal-binding</keyword>
<dbReference type="Gene3D" id="3.30.70.360">
    <property type="match status" value="1"/>
</dbReference>
<dbReference type="SUPFAM" id="SSF53187">
    <property type="entry name" value="Zn-dependent exopeptidases"/>
    <property type="match status" value="1"/>
</dbReference>
<evidence type="ECO:0000256" key="3">
    <source>
        <dbReference type="ARBA" id="ARBA00022801"/>
    </source>
</evidence>
<evidence type="ECO:0000259" key="4">
    <source>
        <dbReference type="Pfam" id="PF07687"/>
    </source>
</evidence>
<dbReference type="NCBIfam" id="NF005478">
    <property type="entry name" value="PRK07079.1"/>
    <property type="match status" value="1"/>
</dbReference>
<dbReference type="Pfam" id="PF07687">
    <property type="entry name" value="M20_dimer"/>
    <property type="match status" value="1"/>
</dbReference>
<dbReference type="InterPro" id="IPR051458">
    <property type="entry name" value="Cyt/Met_Dipeptidase"/>
</dbReference>
<dbReference type="InterPro" id="IPR011650">
    <property type="entry name" value="Peptidase_M20_dimer"/>
</dbReference>
<protein>
    <recommendedName>
        <fullName evidence="4">Peptidase M20 dimerisation domain-containing protein</fullName>
    </recommendedName>
</protein>
<organism evidence="5 6">
    <name type="scientific">Burkholderia multivorans</name>
    <dbReference type="NCBI Taxonomy" id="87883"/>
    <lineage>
        <taxon>Bacteria</taxon>
        <taxon>Pseudomonadati</taxon>
        <taxon>Pseudomonadota</taxon>
        <taxon>Betaproteobacteria</taxon>
        <taxon>Burkholderiales</taxon>
        <taxon>Burkholderiaceae</taxon>
        <taxon>Burkholderia</taxon>
        <taxon>Burkholderia cepacia complex</taxon>
    </lineage>
</organism>
<dbReference type="Proteomes" id="UP000237686">
    <property type="component" value="Unassembled WGS sequence"/>
</dbReference>
<dbReference type="GO" id="GO:0046872">
    <property type="term" value="F:metal ion binding"/>
    <property type="evidence" value="ECO:0007669"/>
    <property type="project" value="UniProtKB-KW"/>
</dbReference>
<dbReference type="Gene3D" id="3.40.630.10">
    <property type="entry name" value="Zn peptidases"/>
    <property type="match status" value="1"/>
</dbReference>
<dbReference type="GO" id="GO:0006508">
    <property type="term" value="P:proteolysis"/>
    <property type="evidence" value="ECO:0007669"/>
    <property type="project" value="UniProtKB-KW"/>
</dbReference>
<feature type="domain" description="Peptidase M20 dimerisation" evidence="4">
    <location>
        <begin position="203"/>
        <end position="354"/>
    </location>
</feature>
<sequence length="488" mass="51822">MTRTAAVQHALNQFESGALFATLSRRVGLRTESQERGADAALRAYLTDEIAPEAARLGFSTRIVDNPVDGGGPFLLASRHEDDALPTVLIYGHGDVVRGYDAQWRAPLSPWRLHADGDRWYGRGTADNKGQHTINLAALASVLHARGGRLGFNAKLLIEMGEETGSPGLDALCRRERDALAADVLIASDGPRVTAERPTVFLGSRGAVNFRLGLRARDGAHHSGNWGGLLRNPAIVLAHALASLVDARGAIRVAGLRPPPIPAAVRDALADLSVGGGPGDPALDAGWGEPGLSAPERVFGWNTLEILAFKAGNPEHPVNAIPPAAYAHCQLRFVVGTDWQALQAHLRAHLDAHGFADVDIEVERGAPATRLSPDDPWVQWAVASLARTTGKKPAILPNLGGTLPNEVFADTLGLPTLWVPHSYPACSQHAPDEHLLASVAREGLQMMAGLFWDLGDDAPHPRRTASASAAAGIAAQRALHPSTEPHPR</sequence>
<dbReference type="PANTHER" id="PTHR43270">
    <property type="entry name" value="BETA-ALA-HIS DIPEPTIDASE"/>
    <property type="match status" value="1"/>
</dbReference>
<evidence type="ECO:0000256" key="1">
    <source>
        <dbReference type="ARBA" id="ARBA00022670"/>
    </source>
</evidence>
<name>A0A8E2S099_9BURK</name>
<evidence type="ECO:0000256" key="2">
    <source>
        <dbReference type="ARBA" id="ARBA00022723"/>
    </source>
</evidence>
<accession>A0A8E2S099</accession>
<dbReference type="EMBL" id="PVFZ01000003">
    <property type="protein sequence ID" value="PRF28648.1"/>
    <property type="molecule type" value="Genomic_DNA"/>
</dbReference>
<keyword evidence="3" id="KW-0378">Hydrolase</keyword>
<dbReference type="RefSeq" id="WP_105752391.1">
    <property type="nucleotide sequence ID" value="NZ_CADFDF010000007.1"/>
</dbReference>
<dbReference type="PANTHER" id="PTHR43270:SF12">
    <property type="entry name" value="SUCCINYL-DIAMINOPIMELATE DESUCCINYLASE"/>
    <property type="match status" value="1"/>
</dbReference>
<keyword evidence="1" id="KW-0645">Protease</keyword>
<proteinExistence type="predicted"/>
<gene>
    <name evidence="5" type="ORF">C6P98_00125</name>
</gene>
<evidence type="ECO:0000313" key="5">
    <source>
        <dbReference type="EMBL" id="PRF28648.1"/>
    </source>
</evidence>